<accession>A0ABW0KYT0</accession>
<dbReference type="EMBL" id="JBHSMU010000003">
    <property type="protein sequence ID" value="MFC5458688.1"/>
    <property type="molecule type" value="Genomic_DNA"/>
</dbReference>
<keyword evidence="2" id="KW-1185">Reference proteome</keyword>
<dbReference type="Proteomes" id="UP001596050">
    <property type="component" value="Unassembled WGS sequence"/>
</dbReference>
<reference evidence="2" key="1">
    <citation type="journal article" date="2019" name="Int. J. Syst. Evol. Microbiol.">
        <title>The Global Catalogue of Microorganisms (GCM) 10K type strain sequencing project: providing services to taxonomists for standard genome sequencing and annotation.</title>
        <authorList>
            <consortium name="The Broad Institute Genomics Platform"/>
            <consortium name="The Broad Institute Genome Sequencing Center for Infectious Disease"/>
            <person name="Wu L."/>
            <person name="Ma J."/>
        </authorList>
    </citation>
    <scope>NUCLEOTIDE SEQUENCE [LARGE SCALE GENOMIC DNA]</scope>
    <source>
        <strain evidence="2">KACC 12649</strain>
    </source>
</reference>
<evidence type="ECO:0000313" key="2">
    <source>
        <dbReference type="Proteomes" id="UP001596050"/>
    </source>
</evidence>
<sequence length="300" mass="32783">MTTEHLSCAPGSGINEDLIRVLEGDGLADILVLDGATSVADANYVDEVQGDVAWFTHAFADALARAIGSGSSQAQAVRCAIGSVRQAYRLAAGERQVPLYAHPLAALTWIRIRQLDDHLALSLYCLGDCKAFIVQPDGAAADLDPYVNPYEDVLQEAMAALTLESVTDPILRRQRLLPMLRARRESQHMAPAPNVLCLAPQGEFDAREYALEVPLRAAVLAMTDGFYRLVDPYGRYTLEDLGRRCRQDGLAPLMRELRQFELVRTAGDRMAESKAVKSADDASAVIWTALAPDSSLRDRT</sequence>
<comment type="caution">
    <text evidence="1">The sequence shown here is derived from an EMBL/GenBank/DDBJ whole genome shotgun (WGS) entry which is preliminary data.</text>
</comment>
<organism evidence="1 2">
    <name type="scientific">Massilia niabensis</name>
    <dbReference type="NCBI Taxonomy" id="544910"/>
    <lineage>
        <taxon>Bacteria</taxon>
        <taxon>Pseudomonadati</taxon>
        <taxon>Pseudomonadota</taxon>
        <taxon>Betaproteobacteria</taxon>
        <taxon>Burkholderiales</taxon>
        <taxon>Oxalobacteraceae</taxon>
        <taxon>Telluria group</taxon>
        <taxon>Massilia</taxon>
    </lineage>
</organism>
<evidence type="ECO:0000313" key="1">
    <source>
        <dbReference type="EMBL" id="MFC5458688.1"/>
    </source>
</evidence>
<protein>
    <recommendedName>
        <fullName evidence="3">Protein phosphatase 2C domain-containing protein</fullName>
    </recommendedName>
</protein>
<proteinExistence type="predicted"/>
<name>A0ABW0KYT0_9BURK</name>
<gene>
    <name evidence="1" type="ORF">ACFPN5_02535</name>
</gene>
<evidence type="ECO:0008006" key="3">
    <source>
        <dbReference type="Google" id="ProtNLM"/>
    </source>
</evidence>
<dbReference type="RefSeq" id="WP_379779756.1">
    <property type="nucleotide sequence ID" value="NZ_JBHSMU010000003.1"/>
</dbReference>